<dbReference type="PROSITE" id="PS01054">
    <property type="entry name" value="TRANSALDOLASE_1"/>
    <property type="match status" value="1"/>
</dbReference>
<evidence type="ECO:0000256" key="6">
    <source>
        <dbReference type="ARBA" id="ARBA00023126"/>
    </source>
</evidence>
<dbReference type="PANTHER" id="PTHR10683:SF18">
    <property type="entry name" value="TRANSALDOLASE"/>
    <property type="match status" value="1"/>
</dbReference>
<dbReference type="EMBL" id="OANT01000005">
    <property type="protein sequence ID" value="SNX45673.1"/>
    <property type="molecule type" value="Genomic_DNA"/>
</dbReference>
<dbReference type="InterPro" id="IPR013785">
    <property type="entry name" value="Aldolase_TIM"/>
</dbReference>
<evidence type="ECO:0000256" key="3">
    <source>
        <dbReference type="ARBA" id="ARBA00008012"/>
    </source>
</evidence>
<dbReference type="EC" id="2.2.1.2" evidence="4 9"/>
<sequence length="329" mass="36364">MSNANNLEQLQHYTTIVVDSSDLDAVQKFRPIDATTNPSLITAAANQAQNRSLIEDAFELARAENYEGDALIERSIDILTVKFGVEILKYIDGRVSTEVDASLSYDTEATVQKAYDLINLYQRFGIDTNRVLIKIASTWEGIQAARQLESEGIHCNLTLLFGLAQAQACADARVTLISPFVGRILDWYKKAENKDSYPIEQDPGVLSVKKIFQYYKQNEIKTQVMGASFRSTAQVLALTGCDLLTIAPALLEQLSAQFDQVEPQLSVAQALDAEKITLAPLNEASFKAQLENDLMAFQLLQSGIDGFIKAREQLATLLRSSFGIANIDD</sequence>
<evidence type="ECO:0000256" key="2">
    <source>
        <dbReference type="ARBA" id="ARBA00004857"/>
    </source>
</evidence>
<dbReference type="GO" id="GO:0005737">
    <property type="term" value="C:cytoplasm"/>
    <property type="evidence" value="ECO:0007669"/>
    <property type="project" value="UniProtKB-UniRule"/>
</dbReference>
<dbReference type="Gene3D" id="3.20.20.70">
    <property type="entry name" value="Aldolase class I"/>
    <property type="match status" value="1"/>
</dbReference>
<name>A0A240EBN1_9GAMM</name>
<comment type="similarity">
    <text evidence="3 10">Belongs to the transaldolase family. Type 1 subfamily.</text>
</comment>
<dbReference type="GO" id="GO:0006098">
    <property type="term" value="P:pentose-phosphate shunt"/>
    <property type="evidence" value="ECO:0007669"/>
    <property type="project" value="UniProtKB-UniRule"/>
</dbReference>
<evidence type="ECO:0000313" key="12">
    <source>
        <dbReference type="Proteomes" id="UP000219042"/>
    </source>
</evidence>
<dbReference type="InterPro" id="IPR004730">
    <property type="entry name" value="Transaldolase_1"/>
</dbReference>
<evidence type="ECO:0000256" key="9">
    <source>
        <dbReference type="NCBIfam" id="TIGR00874"/>
    </source>
</evidence>
<reference evidence="12" key="1">
    <citation type="submission" date="2016-09" db="EMBL/GenBank/DDBJ databases">
        <authorList>
            <person name="Varghese N."/>
            <person name="Submissions S."/>
        </authorList>
    </citation>
    <scope>NUCLEOTIDE SEQUENCE [LARGE SCALE GENOMIC DNA]</scope>
    <source>
        <strain evidence="12">ANC 4466</strain>
    </source>
</reference>
<dbReference type="Proteomes" id="UP000219042">
    <property type="component" value="Unassembled WGS sequence"/>
</dbReference>
<dbReference type="PROSITE" id="PS00958">
    <property type="entry name" value="TRANSALDOLASE_2"/>
    <property type="match status" value="1"/>
</dbReference>
<dbReference type="AlphaFoldDB" id="A0A240EBN1"/>
<comment type="pathway">
    <text evidence="2 10">Carbohydrate degradation; pentose phosphate pathway; D-glyceraldehyde 3-phosphate and beta-D-fructose 6-phosphate from D-ribose 5-phosphate and D-xylulose 5-phosphate (non-oxidative stage): step 2/3.</text>
</comment>
<comment type="function">
    <text evidence="1 10">Transaldolase is important for the balance of metabolites in the pentose-phosphate pathway.</text>
</comment>
<keyword evidence="12" id="KW-1185">Reference proteome</keyword>
<evidence type="ECO:0000313" key="11">
    <source>
        <dbReference type="EMBL" id="SNX45673.1"/>
    </source>
</evidence>
<keyword evidence="7" id="KW-0704">Schiff base</keyword>
<organism evidence="11 12">
    <name type="scientific">Acinetobacter puyangensis</name>
    <dbReference type="NCBI Taxonomy" id="1096779"/>
    <lineage>
        <taxon>Bacteria</taxon>
        <taxon>Pseudomonadati</taxon>
        <taxon>Pseudomonadota</taxon>
        <taxon>Gammaproteobacteria</taxon>
        <taxon>Moraxellales</taxon>
        <taxon>Moraxellaceae</taxon>
        <taxon>Acinetobacter</taxon>
    </lineage>
</organism>
<dbReference type="UniPathway" id="UPA00115">
    <property type="reaction ID" value="UER00414"/>
</dbReference>
<proteinExistence type="inferred from homology"/>
<dbReference type="SUPFAM" id="SSF51569">
    <property type="entry name" value="Aldolase"/>
    <property type="match status" value="1"/>
</dbReference>
<protein>
    <recommendedName>
        <fullName evidence="4 9">Transaldolase</fullName>
        <ecNumber evidence="4 9">2.2.1.2</ecNumber>
    </recommendedName>
</protein>
<dbReference type="InterPro" id="IPR018225">
    <property type="entry name" value="Transaldolase_AS"/>
</dbReference>
<comment type="catalytic activity">
    <reaction evidence="8 10">
        <text>D-sedoheptulose 7-phosphate + D-glyceraldehyde 3-phosphate = D-erythrose 4-phosphate + beta-D-fructose 6-phosphate</text>
        <dbReference type="Rhea" id="RHEA:17053"/>
        <dbReference type="ChEBI" id="CHEBI:16897"/>
        <dbReference type="ChEBI" id="CHEBI:57483"/>
        <dbReference type="ChEBI" id="CHEBI:57634"/>
        <dbReference type="ChEBI" id="CHEBI:59776"/>
        <dbReference type="EC" id="2.2.1.2"/>
    </reaction>
</comment>
<dbReference type="RefSeq" id="WP_097079435.1">
    <property type="nucleotide sequence ID" value="NZ_BAABHT010000005.1"/>
</dbReference>
<dbReference type="OrthoDB" id="9809101at2"/>
<evidence type="ECO:0000256" key="4">
    <source>
        <dbReference type="ARBA" id="ARBA00013151"/>
    </source>
</evidence>
<dbReference type="InterPro" id="IPR001585">
    <property type="entry name" value="TAL/FSA"/>
</dbReference>
<keyword evidence="6 10" id="KW-0570">Pentose shunt</keyword>
<dbReference type="Pfam" id="PF00923">
    <property type="entry name" value="TAL_FSA"/>
    <property type="match status" value="1"/>
</dbReference>
<evidence type="ECO:0000256" key="5">
    <source>
        <dbReference type="ARBA" id="ARBA00022679"/>
    </source>
</evidence>
<evidence type="ECO:0000256" key="7">
    <source>
        <dbReference type="ARBA" id="ARBA00023270"/>
    </source>
</evidence>
<evidence type="ECO:0000256" key="1">
    <source>
        <dbReference type="ARBA" id="ARBA00003518"/>
    </source>
</evidence>
<keyword evidence="5 10" id="KW-0808">Transferase</keyword>
<dbReference type="PANTHER" id="PTHR10683">
    <property type="entry name" value="TRANSALDOLASE"/>
    <property type="match status" value="1"/>
</dbReference>
<dbReference type="CDD" id="cd00957">
    <property type="entry name" value="Transaldolase_TalAB"/>
    <property type="match status" value="1"/>
</dbReference>
<dbReference type="GO" id="GO:0005975">
    <property type="term" value="P:carbohydrate metabolic process"/>
    <property type="evidence" value="ECO:0007669"/>
    <property type="project" value="InterPro"/>
</dbReference>
<gene>
    <name evidence="11" type="ORF">SAMN05421731_105227</name>
</gene>
<dbReference type="GO" id="GO:0004801">
    <property type="term" value="F:transaldolase activity"/>
    <property type="evidence" value="ECO:0007669"/>
    <property type="project" value="UniProtKB-UniRule"/>
</dbReference>
<evidence type="ECO:0000256" key="8">
    <source>
        <dbReference type="ARBA" id="ARBA00048810"/>
    </source>
</evidence>
<accession>A0A240EBN1</accession>
<dbReference type="NCBIfam" id="TIGR00874">
    <property type="entry name" value="talAB"/>
    <property type="match status" value="1"/>
</dbReference>
<evidence type="ECO:0000256" key="10">
    <source>
        <dbReference type="RuleBase" id="RU004155"/>
    </source>
</evidence>